<protein>
    <recommendedName>
        <fullName evidence="4">PsiF repeat-containing protein</fullName>
    </recommendedName>
</protein>
<feature type="chain" id="PRO_5011548051" description="PsiF repeat-containing protein" evidence="1">
    <location>
        <begin position="24"/>
        <end position="81"/>
    </location>
</feature>
<gene>
    <name evidence="2" type="ORF">SAMN04515666_103588</name>
</gene>
<feature type="signal peptide" evidence="1">
    <location>
        <begin position="1"/>
        <end position="23"/>
    </location>
</feature>
<dbReference type="STRING" id="1036779.SAMN04515666_103588"/>
<dbReference type="AlphaFoldDB" id="A0A1H7PRW1"/>
<dbReference type="OrthoDB" id="8163447at2"/>
<sequence length="81" mass="8663">MKVLFSAIALAAAVAFVPVSAGAQERTAKKVLSGEPATLQKAKTQSQARRDCQRQYRGAKESKSALRIKINACVQEGMQGN</sequence>
<dbReference type="Proteomes" id="UP000199664">
    <property type="component" value="Unassembled WGS sequence"/>
</dbReference>
<dbReference type="RefSeq" id="WP_091834108.1">
    <property type="nucleotide sequence ID" value="NZ_FOAN01000003.1"/>
</dbReference>
<evidence type="ECO:0000256" key="1">
    <source>
        <dbReference type="SAM" id="SignalP"/>
    </source>
</evidence>
<reference evidence="3" key="1">
    <citation type="submission" date="2016-10" db="EMBL/GenBank/DDBJ databases">
        <authorList>
            <person name="Varghese N."/>
            <person name="Submissions S."/>
        </authorList>
    </citation>
    <scope>NUCLEOTIDE SEQUENCE [LARGE SCALE GENOMIC DNA]</scope>
    <source>
        <strain evidence="3">LMG 26383,CCUG 61248,R- 45681</strain>
    </source>
</reference>
<keyword evidence="1" id="KW-0732">Signal</keyword>
<name>A0A1H7PRW1_9HYPH</name>
<evidence type="ECO:0000313" key="2">
    <source>
        <dbReference type="EMBL" id="SEL38570.1"/>
    </source>
</evidence>
<proteinExistence type="predicted"/>
<evidence type="ECO:0008006" key="4">
    <source>
        <dbReference type="Google" id="ProtNLM"/>
    </source>
</evidence>
<keyword evidence="3" id="KW-1185">Reference proteome</keyword>
<dbReference type="EMBL" id="FOAN01000003">
    <property type="protein sequence ID" value="SEL38570.1"/>
    <property type="molecule type" value="Genomic_DNA"/>
</dbReference>
<organism evidence="2 3">
    <name type="scientific">Bosea lupini</name>
    <dbReference type="NCBI Taxonomy" id="1036779"/>
    <lineage>
        <taxon>Bacteria</taxon>
        <taxon>Pseudomonadati</taxon>
        <taxon>Pseudomonadota</taxon>
        <taxon>Alphaproteobacteria</taxon>
        <taxon>Hyphomicrobiales</taxon>
        <taxon>Boseaceae</taxon>
        <taxon>Bosea</taxon>
    </lineage>
</organism>
<accession>A0A1H7PRW1</accession>
<evidence type="ECO:0000313" key="3">
    <source>
        <dbReference type="Proteomes" id="UP000199664"/>
    </source>
</evidence>